<dbReference type="SUPFAM" id="SSF88659">
    <property type="entry name" value="Sigma3 and sigma4 domains of RNA polymerase sigma factors"/>
    <property type="match status" value="1"/>
</dbReference>
<dbReference type="OrthoDB" id="3211555at2"/>
<dbReference type="GO" id="GO:0003677">
    <property type="term" value="F:DNA binding"/>
    <property type="evidence" value="ECO:0007669"/>
    <property type="project" value="InterPro"/>
</dbReference>
<dbReference type="InterPro" id="IPR032710">
    <property type="entry name" value="NTF2-like_dom_sf"/>
</dbReference>
<feature type="domain" description="RNA polymerase sigma factor 70 region 4 type 2" evidence="7">
    <location>
        <begin position="106"/>
        <end position="156"/>
    </location>
</feature>
<dbReference type="PANTHER" id="PTHR30173">
    <property type="entry name" value="SIGMA 19 FACTOR"/>
    <property type="match status" value="1"/>
</dbReference>
<comment type="caution">
    <text evidence="8">The sequence shown here is derived from an EMBL/GenBank/DDBJ whole genome shotgun (WGS) entry which is preliminary data.</text>
</comment>
<evidence type="ECO:0000256" key="2">
    <source>
        <dbReference type="ARBA" id="ARBA00011344"/>
    </source>
</evidence>
<dbReference type="InterPro" id="IPR007627">
    <property type="entry name" value="RNA_pol_sigma70_r2"/>
</dbReference>
<dbReference type="InterPro" id="IPR052704">
    <property type="entry name" value="ECF_Sigma-70_Domain"/>
</dbReference>
<gene>
    <name evidence="8" type="ORF">CGZ94_14830</name>
</gene>
<dbReference type="EMBL" id="NMVO01000015">
    <property type="protein sequence ID" value="OYO11688.1"/>
    <property type="molecule type" value="Genomic_DNA"/>
</dbReference>
<dbReference type="InterPro" id="IPR014284">
    <property type="entry name" value="RNA_pol_sigma-70_dom"/>
</dbReference>
<dbReference type="Gene3D" id="1.10.10.10">
    <property type="entry name" value="Winged helix-like DNA-binding domain superfamily/Winged helix DNA-binding domain"/>
    <property type="match status" value="1"/>
</dbReference>
<keyword evidence="5" id="KW-0804">Transcription</keyword>
<dbReference type="AlphaFoldDB" id="A0A255G6Z6"/>
<dbReference type="SUPFAM" id="SSF88946">
    <property type="entry name" value="Sigma2 domain of RNA polymerase sigma factors"/>
    <property type="match status" value="1"/>
</dbReference>
<dbReference type="GO" id="GO:0006352">
    <property type="term" value="P:DNA-templated transcription initiation"/>
    <property type="evidence" value="ECO:0007669"/>
    <property type="project" value="InterPro"/>
</dbReference>
<dbReference type="InterPro" id="IPR036388">
    <property type="entry name" value="WH-like_DNA-bd_sf"/>
</dbReference>
<sequence length="277" mass="29983">MNDRSVRDPEDHLGERRRLTGLAYRITGVWADAEEAVAEAYARLLAADPPREPAAWLTTVTTRLAIDRLRARQREAYVGPWLPEPIDTALLPEESVVQQQTLRLGLLALCEQLKGAERAAFVLREAYAMSYAEIGLVLGVAEATARQHVSRARRRLQVPDLESSVAAETEALTRLAEALASGEVAQVAALLTDDAQVWTDGGGVVSAARNVILGPEKCARFLVGTLLASIVAPLTVNGRPGVTANSKGVRRVGWLVLRGDRIARVCIMSNPAKLARI</sequence>
<keyword evidence="9" id="KW-1185">Reference proteome</keyword>
<evidence type="ECO:0000313" key="8">
    <source>
        <dbReference type="EMBL" id="OYO11688.1"/>
    </source>
</evidence>
<name>A0A255G6Z6_9ACTN</name>
<keyword evidence="4" id="KW-0731">Sigma factor</keyword>
<dbReference type="PANTHER" id="PTHR30173:SF36">
    <property type="entry name" value="ECF RNA POLYMERASE SIGMA FACTOR SIGJ"/>
    <property type="match status" value="1"/>
</dbReference>
<evidence type="ECO:0000256" key="5">
    <source>
        <dbReference type="ARBA" id="ARBA00023163"/>
    </source>
</evidence>
<organism evidence="8 9">
    <name type="scientific">Enemella evansiae</name>
    <dbReference type="NCBI Taxonomy" id="2016499"/>
    <lineage>
        <taxon>Bacteria</taxon>
        <taxon>Bacillati</taxon>
        <taxon>Actinomycetota</taxon>
        <taxon>Actinomycetes</taxon>
        <taxon>Propionibacteriales</taxon>
        <taxon>Propionibacteriaceae</taxon>
        <taxon>Enemella</taxon>
    </lineage>
</organism>
<evidence type="ECO:0000256" key="4">
    <source>
        <dbReference type="ARBA" id="ARBA00023082"/>
    </source>
</evidence>
<comment type="similarity">
    <text evidence="1">Belongs to the sigma-70 factor family. ECF subfamily.</text>
</comment>
<dbReference type="Pfam" id="PF08281">
    <property type="entry name" value="Sigma70_r4_2"/>
    <property type="match status" value="1"/>
</dbReference>
<dbReference type="RefSeq" id="WP_094406101.1">
    <property type="nucleotide sequence ID" value="NZ_NMVO01000015.1"/>
</dbReference>
<proteinExistence type="inferred from homology"/>
<dbReference type="InterPro" id="IPR013325">
    <property type="entry name" value="RNA_pol_sigma_r2"/>
</dbReference>
<feature type="domain" description="RNA polymerase sigma-70 region 2" evidence="6">
    <location>
        <begin position="16"/>
        <end position="74"/>
    </location>
</feature>
<keyword evidence="3" id="KW-0805">Transcription regulation</keyword>
<dbReference type="InterPro" id="IPR013249">
    <property type="entry name" value="RNA_pol_sigma70_r4_t2"/>
</dbReference>
<accession>A0A255G6Z6</accession>
<dbReference type="NCBIfam" id="TIGR02937">
    <property type="entry name" value="sigma70-ECF"/>
    <property type="match status" value="1"/>
</dbReference>
<protein>
    <submittedName>
        <fullName evidence="8">RNA polymerase subunit sigma-24</fullName>
    </submittedName>
</protein>
<evidence type="ECO:0000259" key="7">
    <source>
        <dbReference type="Pfam" id="PF08281"/>
    </source>
</evidence>
<dbReference type="Pfam" id="PF04542">
    <property type="entry name" value="Sigma70_r2"/>
    <property type="match status" value="1"/>
</dbReference>
<dbReference type="Gene3D" id="1.10.1740.10">
    <property type="match status" value="1"/>
</dbReference>
<dbReference type="InterPro" id="IPR013324">
    <property type="entry name" value="RNA_pol_sigma_r3/r4-like"/>
</dbReference>
<dbReference type="GO" id="GO:0016987">
    <property type="term" value="F:sigma factor activity"/>
    <property type="evidence" value="ECO:0007669"/>
    <property type="project" value="UniProtKB-KW"/>
</dbReference>
<dbReference type="SUPFAM" id="SSF54427">
    <property type="entry name" value="NTF2-like"/>
    <property type="match status" value="1"/>
</dbReference>
<reference evidence="8 9" key="1">
    <citation type="submission" date="2017-07" db="EMBL/GenBank/DDBJ databases">
        <title>Draft whole genome sequences of clinical Proprionibacteriaceae strains.</title>
        <authorList>
            <person name="Bernier A.-M."/>
            <person name="Bernard K."/>
            <person name="Domingo M.-C."/>
        </authorList>
    </citation>
    <scope>NUCLEOTIDE SEQUENCE [LARGE SCALE GENOMIC DNA]</scope>
    <source>
        <strain evidence="8 9">NML 030167</strain>
    </source>
</reference>
<evidence type="ECO:0000256" key="3">
    <source>
        <dbReference type="ARBA" id="ARBA00023015"/>
    </source>
</evidence>
<evidence type="ECO:0000259" key="6">
    <source>
        <dbReference type="Pfam" id="PF04542"/>
    </source>
</evidence>
<comment type="subunit">
    <text evidence="2">Interacts transiently with the RNA polymerase catalytic core formed by RpoA, RpoB, RpoC and RpoZ (2 alpha, 1 beta, 1 beta' and 1 omega subunit) to form the RNA polymerase holoenzyme that can initiate transcription.</text>
</comment>
<evidence type="ECO:0000313" key="9">
    <source>
        <dbReference type="Proteomes" id="UP000215896"/>
    </source>
</evidence>
<dbReference type="Proteomes" id="UP000215896">
    <property type="component" value="Unassembled WGS sequence"/>
</dbReference>
<evidence type="ECO:0000256" key="1">
    <source>
        <dbReference type="ARBA" id="ARBA00010641"/>
    </source>
</evidence>